<dbReference type="EMBL" id="AUZY01006928">
    <property type="protein sequence ID" value="EQD52644.1"/>
    <property type="molecule type" value="Genomic_DNA"/>
</dbReference>
<sequence length="134" mass="15203">CLTVNPGIQTVIQTQAMRHGWTLKIWHGLVSDVAIKRKLRNYVQLAKGNESPYSIFIAHHGILNDTISIAHDKAKEQDPKSYGAVQNKIKREQVELARQWMCRHFYDVRTFGAVMSTGKDAGQVRGPVQLTFSR</sequence>
<evidence type="ECO:0000313" key="1">
    <source>
        <dbReference type="EMBL" id="EQD52644.1"/>
    </source>
</evidence>
<dbReference type="InterPro" id="IPR006482">
    <property type="entry name" value="Cas7_Csh2/Csh2"/>
</dbReference>
<dbReference type="AlphaFoldDB" id="T1BHR5"/>
<feature type="non-terminal residue" evidence="1">
    <location>
        <position position="1"/>
    </location>
</feature>
<protein>
    <submittedName>
        <fullName evidence="1">CRISPR-associated protein</fullName>
    </submittedName>
</protein>
<reference evidence="1" key="1">
    <citation type="submission" date="2013-08" db="EMBL/GenBank/DDBJ databases">
        <authorList>
            <person name="Mendez C."/>
            <person name="Richter M."/>
            <person name="Ferrer M."/>
            <person name="Sanchez J."/>
        </authorList>
    </citation>
    <scope>NUCLEOTIDE SEQUENCE</scope>
</reference>
<gene>
    <name evidence="1" type="ORF">B1B_10638</name>
</gene>
<proteinExistence type="predicted"/>
<comment type="caution">
    <text evidence="1">The sequence shown here is derived from an EMBL/GenBank/DDBJ whole genome shotgun (WGS) entry which is preliminary data.</text>
</comment>
<name>T1BHR5_9ZZZZ</name>
<accession>T1BHR5</accession>
<organism evidence="1">
    <name type="scientific">mine drainage metagenome</name>
    <dbReference type="NCBI Taxonomy" id="410659"/>
    <lineage>
        <taxon>unclassified sequences</taxon>
        <taxon>metagenomes</taxon>
        <taxon>ecological metagenomes</taxon>
    </lineage>
</organism>
<reference evidence="1" key="2">
    <citation type="journal article" date="2014" name="ISME J.">
        <title>Microbial stratification in low pH oxic and suboxic macroscopic growths along an acid mine drainage.</title>
        <authorList>
            <person name="Mendez-Garcia C."/>
            <person name="Mesa V."/>
            <person name="Sprenger R.R."/>
            <person name="Richter M."/>
            <person name="Diez M.S."/>
            <person name="Solano J."/>
            <person name="Bargiela R."/>
            <person name="Golyshina O.V."/>
            <person name="Manteca A."/>
            <person name="Ramos J.L."/>
            <person name="Gallego J.R."/>
            <person name="Llorente I."/>
            <person name="Martins Dos Santos V.A."/>
            <person name="Jensen O.N."/>
            <person name="Pelaez A.I."/>
            <person name="Sanchez J."/>
            <person name="Ferrer M."/>
        </authorList>
    </citation>
    <scope>NUCLEOTIDE SEQUENCE</scope>
</reference>
<dbReference type="Pfam" id="PF05107">
    <property type="entry name" value="Cas_Cas7"/>
    <property type="match status" value="1"/>
</dbReference>
<dbReference type="GO" id="GO:0043571">
    <property type="term" value="P:maintenance of CRISPR repeat elements"/>
    <property type="evidence" value="ECO:0007669"/>
    <property type="project" value="InterPro"/>
</dbReference>